<dbReference type="Pfam" id="PF13714">
    <property type="entry name" value="PEP_mutase"/>
    <property type="match status" value="1"/>
</dbReference>
<proteinExistence type="predicted"/>
<dbReference type="SUPFAM" id="SSF51621">
    <property type="entry name" value="Phosphoenolpyruvate/pyruvate domain"/>
    <property type="match status" value="1"/>
</dbReference>
<evidence type="ECO:0000313" key="1">
    <source>
        <dbReference type="EMBL" id="RAV98500.1"/>
    </source>
</evidence>
<dbReference type="GO" id="GO:0016829">
    <property type="term" value="F:lyase activity"/>
    <property type="evidence" value="ECO:0007669"/>
    <property type="project" value="UniProtKB-KW"/>
</dbReference>
<dbReference type="InterPro" id="IPR040442">
    <property type="entry name" value="Pyrv_kinase-like_dom_sf"/>
</dbReference>
<comment type="caution">
    <text evidence="1">The sequence shown here is derived from an EMBL/GenBank/DDBJ whole genome shotgun (WGS) entry which is preliminary data.</text>
</comment>
<dbReference type="PANTHER" id="PTHR42905:SF16">
    <property type="entry name" value="CARBOXYPHOSPHONOENOLPYRUVATE PHOSPHONOMUTASE-LIKE PROTEIN (AFU_ORTHOLOGUE AFUA_5G07230)"/>
    <property type="match status" value="1"/>
</dbReference>
<dbReference type="PANTHER" id="PTHR42905">
    <property type="entry name" value="PHOSPHOENOLPYRUVATE CARBOXYLASE"/>
    <property type="match status" value="1"/>
</dbReference>
<dbReference type="InterPro" id="IPR015813">
    <property type="entry name" value="Pyrv/PenolPyrv_kinase-like_dom"/>
</dbReference>
<dbReference type="RefSeq" id="WP_112749393.1">
    <property type="nucleotide sequence ID" value="NZ_QMFY01000017.1"/>
</dbReference>
<protein>
    <submittedName>
        <fullName evidence="1">Isocitrate lyase/phosphoenolpyruvate mutase family protein</fullName>
    </submittedName>
</protein>
<dbReference type="OrthoDB" id="9780430at2"/>
<dbReference type="CDD" id="cd00377">
    <property type="entry name" value="ICL_PEPM"/>
    <property type="match status" value="1"/>
</dbReference>
<keyword evidence="1" id="KW-0456">Lyase</keyword>
<dbReference type="EMBL" id="QMFY01000017">
    <property type="protein sequence ID" value="RAV98500.1"/>
    <property type="molecule type" value="Genomic_DNA"/>
</dbReference>
<dbReference type="Proteomes" id="UP000251889">
    <property type="component" value="Unassembled WGS sequence"/>
</dbReference>
<keyword evidence="1" id="KW-0670">Pyruvate</keyword>
<dbReference type="AlphaFoldDB" id="A0A364XY55"/>
<reference evidence="1 2" key="1">
    <citation type="submission" date="2018-06" db="EMBL/GenBank/DDBJ databases">
        <title>Chryseolinea flavus sp. nov., a member of the phylum Bacteroidetes isolated from soil.</title>
        <authorList>
            <person name="Li Y."/>
            <person name="Wang J."/>
        </authorList>
    </citation>
    <scope>NUCLEOTIDE SEQUENCE [LARGE SCALE GENOMIC DNA]</scope>
    <source>
        <strain evidence="1 2">SDU1-6</strain>
    </source>
</reference>
<evidence type="ECO:0000313" key="2">
    <source>
        <dbReference type="Proteomes" id="UP000251889"/>
    </source>
</evidence>
<dbReference type="Gene3D" id="3.20.20.60">
    <property type="entry name" value="Phosphoenolpyruvate-binding domains"/>
    <property type="match status" value="1"/>
</dbReference>
<accession>A0A364XY55</accession>
<gene>
    <name evidence="1" type="ORF">DQQ10_23555</name>
</gene>
<dbReference type="InterPro" id="IPR039556">
    <property type="entry name" value="ICL/PEPM"/>
</dbReference>
<name>A0A364XY55_9BACT</name>
<sequence>MSERFKKFSALHHQASPLLIGNVWNVQSATVFETQQFKAIATSSAAVAATLGFRDGESMPFSAYLQIVGYIARATTLPLSVDLEAGYGETVQEIVSNIKQLADVGVVGINIEDSRVANGKREFVDSIKFSQLLEGIVSGLRENSIDMFVNVRCDAFLLGVPDALHEAVRRTKSYQVTGVNGLFFPCITDLSDIRAVVDASTLPVNVMCMPGLPSFDVLKGAGVKRISMGNFFNSKVYQSLADNVSRIVSEEKFDSLF</sequence>
<keyword evidence="2" id="KW-1185">Reference proteome</keyword>
<organism evidence="1 2">
    <name type="scientific">Pseudochryseolinea flava</name>
    <dbReference type="NCBI Taxonomy" id="2059302"/>
    <lineage>
        <taxon>Bacteria</taxon>
        <taxon>Pseudomonadati</taxon>
        <taxon>Bacteroidota</taxon>
        <taxon>Cytophagia</taxon>
        <taxon>Cytophagales</taxon>
        <taxon>Fulvivirgaceae</taxon>
        <taxon>Pseudochryseolinea</taxon>
    </lineage>
</organism>